<evidence type="ECO:0000256" key="2">
    <source>
        <dbReference type="ARBA" id="ARBA00004752"/>
    </source>
</evidence>
<feature type="binding site" evidence="9">
    <location>
        <begin position="117"/>
        <end position="123"/>
    </location>
    <ligand>
        <name>ATP</name>
        <dbReference type="ChEBI" id="CHEBI:30616"/>
    </ligand>
</feature>
<evidence type="ECO:0000313" key="11">
    <source>
        <dbReference type="EMBL" id="GEO40192.1"/>
    </source>
</evidence>
<dbReference type="GO" id="GO:0004326">
    <property type="term" value="F:tetrahydrofolylpolyglutamate synthase activity"/>
    <property type="evidence" value="ECO:0007669"/>
    <property type="project" value="InterPro"/>
</dbReference>
<name>A0A512DUP6_9PROT</name>
<dbReference type="PANTHER" id="PTHR43692">
    <property type="entry name" value="UDP-N-ACETYLMURAMOYLALANINE--D-GLUTAMATE LIGASE"/>
    <property type="match status" value="1"/>
</dbReference>
<keyword evidence="9" id="KW-0961">Cell wall biogenesis/degradation</keyword>
<comment type="catalytic activity">
    <reaction evidence="9">
        <text>UDP-N-acetyl-alpha-D-muramoyl-L-alanine + D-glutamate + ATP = UDP-N-acetyl-alpha-D-muramoyl-L-alanyl-D-glutamate + ADP + phosphate + H(+)</text>
        <dbReference type="Rhea" id="RHEA:16429"/>
        <dbReference type="ChEBI" id="CHEBI:15378"/>
        <dbReference type="ChEBI" id="CHEBI:29986"/>
        <dbReference type="ChEBI" id="CHEBI:30616"/>
        <dbReference type="ChEBI" id="CHEBI:43474"/>
        <dbReference type="ChEBI" id="CHEBI:83898"/>
        <dbReference type="ChEBI" id="CHEBI:83900"/>
        <dbReference type="ChEBI" id="CHEBI:456216"/>
        <dbReference type="EC" id="6.3.2.9"/>
    </reaction>
</comment>
<dbReference type="SUPFAM" id="SSF51984">
    <property type="entry name" value="MurCD N-terminal domain"/>
    <property type="match status" value="1"/>
</dbReference>
<keyword evidence="3 9" id="KW-0963">Cytoplasm</keyword>
<dbReference type="InterPro" id="IPR013221">
    <property type="entry name" value="Mur_ligase_cen"/>
</dbReference>
<keyword evidence="12" id="KW-1185">Reference proteome</keyword>
<dbReference type="GO" id="GO:0009252">
    <property type="term" value="P:peptidoglycan biosynthetic process"/>
    <property type="evidence" value="ECO:0007669"/>
    <property type="project" value="UniProtKB-UniRule"/>
</dbReference>
<dbReference type="OrthoDB" id="9809796at2"/>
<organism evidence="11 12">
    <name type="scientific">Skermanella aerolata</name>
    <dbReference type="NCBI Taxonomy" id="393310"/>
    <lineage>
        <taxon>Bacteria</taxon>
        <taxon>Pseudomonadati</taxon>
        <taxon>Pseudomonadota</taxon>
        <taxon>Alphaproteobacteria</taxon>
        <taxon>Rhodospirillales</taxon>
        <taxon>Azospirillaceae</taxon>
        <taxon>Skermanella</taxon>
    </lineage>
</organism>
<reference evidence="11 12" key="1">
    <citation type="submission" date="2019-07" db="EMBL/GenBank/DDBJ databases">
        <title>Whole genome shotgun sequence of Skermanella aerolata NBRC 106429.</title>
        <authorList>
            <person name="Hosoyama A."/>
            <person name="Uohara A."/>
            <person name="Ohji S."/>
            <person name="Ichikawa N."/>
        </authorList>
    </citation>
    <scope>NUCLEOTIDE SEQUENCE [LARGE SCALE GENOMIC DNA]</scope>
    <source>
        <strain evidence="11 12">NBRC 106429</strain>
    </source>
</reference>
<dbReference type="Gene3D" id="3.90.190.20">
    <property type="entry name" value="Mur ligase, C-terminal domain"/>
    <property type="match status" value="1"/>
</dbReference>
<accession>A0A512DUP6</accession>
<dbReference type="GO" id="GO:0051301">
    <property type="term" value="P:cell division"/>
    <property type="evidence" value="ECO:0007669"/>
    <property type="project" value="UniProtKB-KW"/>
</dbReference>
<dbReference type="SUPFAM" id="SSF53623">
    <property type="entry name" value="MurD-like peptide ligases, catalytic domain"/>
    <property type="match status" value="1"/>
</dbReference>
<keyword evidence="8 9" id="KW-0131">Cell cycle</keyword>
<comment type="caution">
    <text evidence="11">The sequence shown here is derived from an EMBL/GenBank/DDBJ whole genome shotgun (WGS) entry which is preliminary data.</text>
</comment>
<comment type="subcellular location">
    <subcellularLocation>
        <location evidence="1 9">Cytoplasm</location>
    </subcellularLocation>
</comment>
<dbReference type="GO" id="GO:0008764">
    <property type="term" value="F:UDP-N-acetylmuramoylalanine-D-glutamate ligase activity"/>
    <property type="evidence" value="ECO:0007669"/>
    <property type="project" value="UniProtKB-UniRule"/>
</dbReference>
<evidence type="ECO:0000256" key="1">
    <source>
        <dbReference type="ARBA" id="ARBA00004496"/>
    </source>
</evidence>
<dbReference type="EMBL" id="BJYZ01000020">
    <property type="protein sequence ID" value="GEO40192.1"/>
    <property type="molecule type" value="Genomic_DNA"/>
</dbReference>
<dbReference type="Pfam" id="PF08245">
    <property type="entry name" value="Mur_ligase_M"/>
    <property type="match status" value="1"/>
</dbReference>
<proteinExistence type="inferred from homology"/>
<dbReference type="Proteomes" id="UP000321523">
    <property type="component" value="Unassembled WGS sequence"/>
</dbReference>
<dbReference type="InterPro" id="IPR036565">
    <property type="entry name" value="Mur-like_cat_sf"/>
</dbReference>
<evidence type="ECO:0000313" key="12">
    <source>
        <dbReference type="Proteomes" id="UP000321523"/>
    </source>
</evidence>
<dbReference type="EC" id="6.3.2.9" evidence="9"/>
<keyword evidence="6 9" id="KW-0547">Nucleotide-binding</keyword>
<dbReference type="InterPro" id="IPR005762">
    <property type="entry name" value="MurD"/>
</dbReference>
<keyword evidence="4 9" id="KW-0436">Ligase</keyword>
<dbReference type="InterPro" id="IPR036615">
    <property type="entry name" value="Mur_ligase_C_dom_sf"/>
</dbReference>
<dbReference type="GO" id="GO:0005737">
    <property type="term" value="C:cytoplasm"/>
    <property type="evidence" value="ECO:0007669"/>
    <property type="project" value="UniProtKB-SubCell"/>
</dbReference>
<dbReference type="GO" id="GO:0071555">
    <property type="term" value="P:cell wall organization"/>
    <property type="evidence" value="ECO:0007669"/>
    <property type="project" value="UniProtKB-KW"/>
</dbReference>
<evidence type="ECO:0000256" key="6">
    <source>
        <dbReference type="ARBA" id="ARBA00022741"/>
    </source>
</evidence>
<dbReference type="InterPro" id="IPR018109">
    <property type="entry name" value="Folylpolyglutamate_synth_CS"/>
</dbReference>
<dbReference type="AlphaFoldDB" id="A0A512DUP6"/>
<keyword evidence="9" id="KW-0573">Peptidoglycan synthesis</keyword>
<evidence type="ECO:0000256" key="8">
    <source>
        <dbReference type="ARBA" id="ARBA00023306"/>
    </source>
</evidence>
<dbReference type="PROSITE" id="PS01011">
    <property type="entry name" value="FOLYLPOLYGLU_SYNT_1"/>
    <property type="match status" value="1"/>
</dbReference>
<dbReference type="Gene3D" id="3.40.50.720">
    <property type="entry name" value="NAD(P)-binding Rossmann-like Domain"/>
    <property type="match status" value="1"/>
</dbReference>
<keyword evidence="5 9" id="KW-0132">Cell division</keyword>
<dbReference type="PANTHER" id="PTHR43692:SF1">
    <property type="entry name" value="UDP-N-ACETYLMURAMOYLALANINE--D-GLUTAMATE LIGASE"/>
    <property type="match status" value="1"/>
</dbReference>
<dbReference type="SUPFAM" id="SSF53244">
    <property type="entry name" value="MurD-like peptide ligases, peptide-binding domain"/>
    <property type="match status" value="1"/>
</dbReference>
<dbReference type="HAMAP" id="MF_00639">
    <property type="entry name" value="MurD"/>
    <property type="match status" value="1"/>
</dbReference>
<dbReference type="UniPathway" id="UPA00219"/>
<comment type="function">
    <text evidence="9">Cell wall formation. Catalyzes the addition of glutamate to the nucleotide precursor UDP-N-acetylmuramoyl-L-alanine (UMA).</text>
</comment>
<dbReference type="Gene3D" id="3.40.1190.10">
    <property type="entry name" value="Mur-like, catalytic domain"/>
    <property type="match status" value="1"/>
</dbReference>
<evidence type="ECO:0000256" key="5">
    <source>
        <dbReference type="ARBA" id="ARBA00022618"/>
    </source>
</evidence>
<evidence type="ECO:0000256" key="9">
    <source>
        <dbReference type="HAMAP-Rule" id="MF_00639"/>
    </source>
</evidence>
<protein>
    <recommendedName>
        <fullName evidence="9">UDP-N-acetylmuramoylalanine--D-glutamate ligase</fullName>
        <ecNumber evidence="9">6.3.2.9</ecNumber>
    </recommendedName>
    <alternativeName>
        <fullName evidence="9">D-glutamic acid-adding enzyme</fullName>
    </alternativeName>
    <alternativeName>
        <fullName evidence="9">UDP-N-acetylmuramoyl-L-alanyl-D-glutamate synthetase</fullName>
    </alternativeName>
</protein>
<dbReference type="NCBIfam" id="TIGR01087">
    <property type="entry name" value="murD"/>
    <property type="match status" value="1"/>
</dbReference>
<keyword evidence="7 9" id="KW-0067">ATP-binding</keyword>
<evidence type="ECO:0000256" key="7">
    <source>
        <dbReference type="ARBA" id="ARBA00022840"/>
    </source>
</evidence>
<sequence>MIDLRHLKGKRYAVMGLAKSGLATAKALTSAGVEILAWDDGEAGRAAAIAAGIPLTDLNTADLSGIEALLLSPGIPHTYPTPNAVATRAKAAGIPIVGDIELLYGAQPRAAYIGITGTNGKSTTTALIGHILSLTGRPVQVGGNLGTPVLTFEPLGEGGVYVLEMSSYQLELVPSVAFNVAVLLNVTPDHLARHGGMDGYIAAKRHIFQHPKRSHTAIIGVDDEHCRKVYDELEAALESAVVPVSAEHETKGIYVLDGKLYDGGTEPIIDLNTIPSLPGRHNWQNAAAAFAATHAAGVPVETILEGLRTFPGLAHRQQLVADRDGIRYVNDSKATNADAASKALVCYDPIYWIIGGQAKEGGLDGLEPFMPRIRHAFVIGQASEQFATWLDAHGVPYTLCGDLKTAVPAATDLARAEGLRGATVLLSPACASWDQFKSFEHRGEVFAALVHASIDRSAPAEKEVAP</sequence>
<feature type="domain" description="Mur ligase central" evidence="10">
    <location>
        <begin position="115"/>
        <end position="292"/>
    </location>
</feature>
<evidence type="ECO:0000259" key="10">
    <source>
        <dbReference type="Pfam" id="PF08245"/>
    </source>
</evidence>
<evidence type="ECO:0000256" key="3">
    <source>
        <dbReference type="ARBA" id="ARBA00022490"/>
    </source>
</evidence>
<comment type="similarity">
    <text evidence="9">Belongs to the MurCDEF family.</text>
</comment>
<dbReference type="GO" id="GO:0008360">
    <property type="term" value="P:regulation of cell shape"/>
    <property type="evidence" value="ECO:0007669"/>
    <property type="project" value="UniProtKB-KW"/>
</dbReference>
<gene>
    <name evidence="9 11" type="primary">murD</name>
    <name evidence="11" type="ORF">SAE02_43400</name>
</gene>
<dbReference type="GO" id="GO:0005524">
    <property type="term" value="F:ATP binding"/>
    <property type="evidence" value="ECO:0007669"/>
    <property type="project" value="UniProtKB-UniRule"/>
</dbReference>
<dbReference type="RefSeq" id="WP_044429617.1">
    <property type="nucleotide sequence ID" value="NZ_BJYZ01000020.1"/>
</dbReference>
<evidence type="ECO:0000256" key="4">
    <source>
        <dbReference type="ARBA" id="ARBA00022598"/>
    </source>
</evidence>
<keyword evidence="9" id="KW-0133">Cell shape</keyword>
<comment type="pathway">
    <text evidence="2 9">Cell wall biogenesis; peptidoglycan biosynthesis.</text>
</comment>